<dbReference type="AlphaFoldDB" id="S4MI60"/>
<reference evidence="11 12" key="1">
    <citation type="submission" date="2013-02" db="EMBL/GenBank/DDBJ databases">
        <title>Draft Genome Sequence of Streptomyces afghaniensis, Which Produces Compounds of the Julimycin B-Complex.</title>
        <authorList>
            <person name="Gruening B.A."/>
            <person name="Praeg A."/>
            <person name="Erxleben A."/>
            <person name="Guenther S."/>
            <person name="Fiedler H.-P."/>
            <person name="Goodfellow M."/>
            <person name="Mueller M."/>
        </authorList>
    </citation>
    <scope>NUCLEOTIDE SEQUENCE [LARGE SCALE GENOMIC DNA]</scope>
    <source>
        <strain evidence="11 12">772</strain>
    </source>
</reference>
<dbReference type="InterPro" id="IPR015879">
    <property type="entry name" value="Ring_hydroxy_dOase_asu_C_dom"/>
</dbReference>
<dbReference type="CDD" id="cd03469">
    <property type="entry name" value="Rieske_RO_Alpha_N"/>
    <property type="match status" value="1"/>
</dbReference>
<dbReference type="Gene3D" id="2.102.10.10">
    <property type="entry name" value="Rieske [2Fe-2S] iron-sulphur domain"/>
    <property type="match status" value="1"/>
</dbReference>
<organism evidence="11 12">
    <name type="scientific">Streptomyces afghaniensis 772</name>
    <dbReference type="NCBI Taxonomy" id="1283301"/>
    <lineage>
        <taxon>Bacteria</taxon>
        <taxon>Bacillati</taxon>
        <taxon>Actinomycetota</taxon>
        <taxon>Actinomycetes</taxon>
        <taxon>Kitasatosporales</taxon>
        <taxon>Streptomycetaceae</taxon>
        <taxon>Streptomyces</taxon>
    </lineage>
</organism>
<dbReference type="GO" id="GO:0004497">
    <property type="term" value="F:monooxygenase activity"/>
    <property type="evidence" value="ECO:0007669"/>
    <property type="project" value="UniProtKB-ARBA"/>
</dbReference>
<sequence>MMDETSEPATARCPGPSVQDYLDQDSRPVPPALRYERNDYLGSEDIDTARFTSREWAEREMRQVWRRVWQFACLESEIPEVGDHEVYEIGDDSLIVVRTAPDEIRAYVNVCLHRGRKLRTGGGNVSEFRCSFHGFTWSLDGTMQTPPCAWDFPHVTPEKFALPEAQVATWRGFVFINMDPYAESFDSYRGTFDDYYIWPLENRYKSLHIAKVLPCNWKIAQDAFIESFHVIATHPQMLTWLADANSQYDVMADQPNWNRMINIQGAPSPHVADSVTEEDVLETFYDSRSFYAAAQGRDLVMQEGDELPAIPPGGTARQVLAARMREQLAATSQQDFSETPDTELLDAINYLLFPNFNPWGGAKSNIIYRFRPNGLDPDSCTAEIIFMSSPKQPGETRPGEDPLGARGHALRRHPRTRRARARLRPGLREPALRPAGPEGDAQAGHHAGELPGEPHPPLQPDARPVDEQVTHRVAVRPSGVELEVLDGEDVFTAARRLGYRWPTLCGGKGTCRTCFVQVDEGAENCSPVGPLEREGIEALRRPVDGLTRLACRLRVEGPVTVTKRGVRRPVQE</sequence>
<dbReference type="GO" id="GO:0051537">
    <property type="term" value="F:2 iron, 2 sulfur cluster binding"/>
    <property type="evidence" value="ECO:0007669"/>
    <property type="project" value="UniProtKB-KW"/>
</dbReference>
<dbReference type="GO" id="GO:0005506">
    <property type="term" value="F:iron ion binding"/>
    <property type="evidence" value="ECO:0007669"/>
    <property type="project" value="InterPro"/>
</dbReference>
<name>S4MI60_9ACTN</name>
<gene>
    <name evidence="11" type="ORF">STAFG_6699</name>
</gene>
<keyword evidence="6" id="KW-0411">Iron-sulfur</keyword>
<dbReference type="CDD" id="cd00207">
    <property type="entry name" value="fer2"/>
    <property type="match status" value="1"/>
</dbReference>
<evidence type="ECO:0000256" key="3">
    <source>
        <dbReference type="ARBA" id="ARBA00022723"/>
    </source>
</evidence>
<dbReference type="SUPFAM" id="SSF54292">
    <property type="entry name" value="2Fe-2S ferredoxin-like"/>
    <property type="match status" value="1"/>
</dbReference>
<dbReference type="PRINTS" id="PR00090">
    <property type="entry name" value="RNGDIOXGNASE"/>
</dbReference>
<feature type="compositionally biased region" description="Basic residues" evidence="8">
    <location>
        <begin position="408"/>
        <end position="425"/>
    </location>
</feature>
<keyword evidence="4" id="KW-0560">Oxidoreductase</keyword>
<dbReference type="PATRIC" id="fig|1283301.3.peg.6654"/>
<dbReference type="SUPFAM" id="SSF55961">
    <property type="entry name" value="Bet v1-like"/>
    <property type="match status" value="1"/>
</dbReference>
<keyword evidence="7" id="KW-0520">NAD</keyword>
<dbReference type="PROSITE" id="PS51085">
    <property type="entry name" value="2FE2S_FER_2"/>
    <property type="match status" value="1"/>
</dbReference>
<dbReference type="HOGENOM" id="CLU_476400_0_0_11"/>
<dbReference type="InterPro" id="IPR036922">
    <property type="entry name" value="Rieske_2Fe-2S_sf"/>
</dbReference>
<dbReference type="Pfam" id="PF00848">
    <property type="entry name" value="Ring_hydroxyl_A"/>
    <property type="match status" value="1"/>
</dbReference>
<dbReference type="InterPro" id="IPR036010">
    <property type="entry name" value="2Fe-2S_ferredoxin-like_sf"/>
</dbReference>
<proteinExistence type="predicted"/>
<feature type="region of interest" description="Disordered" evidence="8">
    <location>
        <begin position="1"/>
        <end position="28"/>
    </location>
</feature>
<dbReference type="Pfam" id="PF00111">
    <property type="entry name" value="Fer2"/>
    <property type="match status" value="1"/>
</dbReference>
<dbReference type="InterPro" id="IPR017941">
    <property type="entry name" value="Rieske_2Fe-2S"/>
</dbReference>
<comment type="cofactor">
    <cofactor evidence="1">
        <name>Fe cation</name>
        <dbReference type="ChEBI" id="CHEBI:24875"/>
    </cofactor>
</comment>
<keyword evidence="5" id="KW-0408">Iron</keyword>
<evidence type="ECO:0000256" key="8">
    <source>
        <dbReference type="SAM" id="MobiDB-lite"/>
    </source>
</evidence>
<dbReference type="Pfam" id="PF00355">
    <property type="entry name" value="Rieske"/>
    <property type="match status" value="1"/>
</dbReference>
<keyword evidence="12" id="KW-1185">Reference proteome</keyword>
<evidence type="ECO:0000313" key="11">
    <source>
        <dbReference type="EMBL" id="EPJ36231.1"/>
    </source>
</evidence>
<dbReference type="InterPro" id="IPR012675">
    <property type="entry name" value="Beta-grasp_dom_sf"/>
</dbReference>
<evidence type="ECO:0000256" key="1">
    <source>
        <dbReference type="ARBA" id="ARBA00001962"/>
    </source>
</evidence>
<dbReference type="EMBL" id="AOPY01001577">
    <property type="protein sequence ID" value="EPJ36231.1"/>
    <property type="molecule type" value="Genomic_DNA"/>
</dbReference>
<accession>S4MI60</accession>
<feature type="domain" description="2Fe-2S ferredoxin-type" evidence="9">
    <location>
        <begin position="471"/>
        <end position="572"/>
    </location>
</feature>
<dbReference type="InterPro" id="IPR001041">
    <property type="entry name" value="2Fe-2S_ferredoxin-type"/>
</dbReference>
<dbReference type="Proteomes" id="UP000015001">
    <property type="component" value="Unassembled WGS sequence"/>
</dbReference>
<evidence type="ECO:0000259" key="10">
    <source>
        <dbReference type="PROSITE" id="PS51296"/>
    </source>
</evidence>
<dbReference type="PROSITE" id="PS00570">
    <property type="entry name" value="RING_HYDROXYL_ALPHA"/>
    <property type="match status" value="1"/>
</dbReference>
<keyword evidence="2" id="KW-0001">2Fe-2S</keyword>
<comment type="caution">
    <text evidence="11">The sequence shown here is derived from an EMBL/GenBank/DDBJ whole genome shotgun (WGS) entry which is preliminary data.</text>
</comment>
<dbReference type="InterPro" id="IPR015881">
    <property type="entry name" value="ARHD_Rieske_2Fe_2S"/>
</dbReference>
<evidence type="ECO:0000313" key="12">
    <source>
        <dbReference type="Proteomes" id="UP000015001"/>
    </source>
</evidence>
<protein>
    <submittedName>
        <fullName evidence="11">Uncharacterized protein</fullName>
    </submittedName>
</protein>
<dbReference type="Gene3D" id="3.90.380.10">
    <property type="entry name" value="Naphthalene 1,2-dioxygenase Alpha Subunit, Chain A, domain 1"/>
    <property type="match status" value="1"/>
</dbReference>
<dbReference type="PANTHER" id="PTHR43756:SF5">
    <property type="entry name" value="CHOLINE MONOOXYGENASE, CHLOROPLASTIC"/>
    <property type="match status" value="1"/>
</dbReference>
<evidence type="ECO:0000256" key="7">
    <source>
        <dbReference type="ARBA" id="ARBA00023027"/>
    </source>
</evidence>
<dbReference type="SUPFAM" id="SSF50022">
    <property type="entry name" value="ISP domain"/>
    <property type="match status" value="1"/>
</dbReference>
<dbReference type="PANTHER" id="PTHR43756">
    <property type="entry name" value="CHOLINE MONOOXYGENASE, CHLOROPLASTIC"/>
    <property type="match status" value="1"/>
</dbReference>
<dbReference type="GO" id="GO:0016705">
    <property type="term" value="F:oxidoreductase activity, acting on paired donors, with incorporation or reduction of molecular oxygen"/>
    <property type="evidence" value="ECO:0007669"/>
    <property type="project" value="UniProtKB-ARBA"/>
</dbReference>
<evidence type="ECO:0000256" key="2">
    <source>
        <dbReference type="ARBA" id="ARBA00022714"/>
    </source>
</evidence>
<dbReference type="InterPro" id="IPR001663">
    <property type="entry name" value="Rng_hydr_dOase-A"/>
</dbReference>
<evidence type="ECO:0000256" key="5">
    <source>
        <dbReference type="ARBA" id="ARBA00023004"/>
    </source>
</evidence>
<evidence type="ECO:0000256" key="4">
    <source>
        <dbReference type="ARBA" id="ARBA00023002"/>
    </source>
</evidence>
<feature type="region of interest" description="Disordered" evidence="8">
    <location>
        <begin position="388"/>
        <end position="466"/>
    </location>
</feature>
<feature type="domain" description="Rieske" evidence="10">
    <location>
        <begin position="70"/>
        <end position="176"/>
    </location>
</feature>
<dbReference type="Gene3D" id="3.10.20.30">
    <property type="match status" value="1"/>
</dbReference>
<evidence type="ECO:0000256" key="6">
    <source>
        <dbReference type="ARBA" id="ARBA00023014"/>
    </source>
</evidence>
<dbReference type="PROSITE" id="PS51296">
    <property type="entry name" value="RIESKE"/>
    <property type="match status" value="1"/>
</dbReference>
<evidence type="ECO:0000259" key="9">
    <source>
        <dbReference type="PROSITE" id="PS51085"/>
    </source>
</evidence>
<keyword evidence="3" id="KW-0479">Metal-binding</keyword>